<organism evidence="3 4">
    <name type="scientific">Thermomicrobium roseum (strain ATCC 27502 / DSM 5159 / P-2)</name>
    <dbReference type="NCBI Taxonomy" id="309801"/>
    <lineage>
        <taxon>Bacteria</taxon>
        <taxon>Pseudomonadati</taxon>
        <taxon>Thermomicrobiota</taxon>
        <taxon>Thermomicrobia</taxon>
        <taxon>Thermomicrobiales</taxon>
        <taxon>Thermomicrobiaceae</taxon>
        <taxon>Thermomicrobium</taxon>
    </lineage>
</organism>
<dbReference type="GO" id="GO:0016787">
    <property type="term" value="F:hydrolase activity"/>
    <property type="evidence" value="ECO:0007669"/>
    <property type="project" value="UniProtKB-KW"/>
</dbReference>
<dbReference type="AlphaFoldDB" id="B9L4J4"/>
<proteinExistence type="predicted"/>
<dbReference type="MEROPS" id="S12.950"/>
<dbReference type="PANTHER" id="PTHR43283">
    <property type="entry name" value="BETA-LACTAMASE-RELATED"/>
    <property type="match status" value="1"/>
</dbReference>
<geneLocation type="plasmid" evidence="4">
    <name>Tros</name>
</geneLocation>
<evidence type="ECO:0000256" key="1">
    <source>
        <dbReference type="ARBA" id="ARBA00022801"/>
    </source>
</evidence>
<dbReference type="SMR" id="B9L4J4"/>
<dbReference type="EMBL" id="CP001276">
    <property type="protein sequence ID" value="ACM07033.1"/>
    <property type="molecule type" value="Genomic_DNA"/>
</dbReference>
<dbReference type="HOGENOM" id="CLU_020027_1_1_0"/>
<dbReference type="Pfam" id="PF00144">
    <property type="entry name" value="Beta-lactamase"/>
    <property type="match status" value="1"/>
</dbReference>
<feature type="domain" description="Beta-lactamase-related" evidence="2">
    <location>
        <begin position="19"/>
        <end position="354"/>
    </location>
</feature>
<keyword evidence="3" id="KW-0614">Plasmid</keyword>
<dbReference type="KEGG" id="tro:trd_A0708"/>
<dbReference type="InterPro" id="IPR012338">
    <property type="entry name" value="Beta-lactam/transpept-like"/>
</dbReference>
<dbReference type="Gene3D" id="3.40.710.10">
    <property type="entry name" value="DD-peptidase/beta-lactamase superfamily"/>
    <property type="match status" value="1"/>
</dbReference>
<dbReference type="eggNOG" id="COG1680">
    <property type="taxonomic scope" value="Bacteria"/>
</dbReference>
<sequence length="371" mass="40104">MTLHDPFAAAWAVVLDGSARDAYAGAVALVLNRRGVVLRAATGWACREPERILMTVETVFDLASLTKVVATLPCILQLVALGELDLETPVRTVLPPLRAAPWSGRVTVRQLLSHTSGLPAWLPLCLRAHSPDEYLAAIAQTELVARPGTQVIYSDLGFILLGEIVRSLTGHDIATLARREVFAPLSLHATCFRPPPDLRPRSAATERGNAFERSRAGPPGARYTPWREAVIWGEVHDGNAFYGLEGIAGHAGLFAPADELARFAQFWLDHGRWEGRQLLPSSLVSEATRPQAPGRGLGWMLAFSGTAAARGLHPTAYGHTGFTGTSLWIDPERELVIILLTNRVHPVVRAGIEAVRAAFTEAVARAAREVG</sequence>
<protein>
    <submittedName>
        <fullName evidence="3">Beta-lactamase</fullName>
    </submittedName>
</protein>
<dbReference type="SUPFAM" id="SSF56601">
    <property type="entry name" value="beta-lactamase/transpeptidase-like"/>
    <property type="match status" value="1"/>
</dbReference>
<gene>
    <name evidence="3" type="ordered locus">trd_A0708</name>
</gene>
<keyword evidence="4" id="KW-1185">Reference proteome</keyword>
<evidence type="ECO:0000259" key="2">
    <source>
        <dbReference type="Pfam" id="PF00144"/>
    </source>
</evidence>
<dbReference type="PANTHER" id="PTHR43283:SF11">
    <property type="entry name" value="BETA-LACTAMASE-RELATED DOMAIN-CONTAINING PROTEIN"/>
    <property type="match status" value="1"/>
</dbReference>
<dbReference type="InterPro" id="IPR001466">
    <property type="entry name" value="Beta-lactam-related"/>
</dbReference>
<dbReference type="Proteomes" id="UP000000447">
    <property type="component" value="Plasmid unnamed"/>
</dbReference>
<dbReference type="RefSeq" id="WP_012643020.1">
    <property type="nucleotide sequence ID" value="NC_011961.1"/>
</dbReference>
<reference evidence="3 4" key="1">
    <citation type="journal article" date="2009" name="PLoS ONE">
        <title>Complete genome sequence of the aerobic CO-oxidizing thermophile Thermomicrobium roseum.</title>
        <authorList>
            <person name="Wu D."/>
            <person name="Raymond J."/>
            <person name="Wu M."/>
            <person name="Chatterji S."/>
            <person name="Ren Q."/>
            <person name="Graham J.E."/>
            <person name="Bryant D.A."/>
            <person name="Robb F."/>
            <person name="Colman A."/>
            <person name="Tallon L.J."/>
            <person name="Badger J.H."/>
            <person name="Madupu R."/>
            <person name="Ward N.L."/>
            <person name="Eisen J.A."/>
        </authorList>
    </citation>
    <scope>NUCLEOTIDE SEQUENCE [LARGE SCALE GENOMIC DNA]</scope>
    <source>
        <strain evidence="4">ATCC 27502 / DSM 5159 / P-2</strain>
        <plasmid evidence="3">unnamed</plasmid>
    </source>
</reference>
<accession>B9L4J4</accession>
<evidence type="ECO:0000313" key="4">
    <source>
        <dbReference type="Proteomes" id="UP000000447"/>
    </source>
</evidence>
<evidence type="ECO:0000313" key="3">
    <source>
        <dbReference type="EMBL" id="ACM07033.1"/>
    </source>
</evidence>
<keyword evidence="1" id="KW-0378">Hydrolase</keyword>
<name>B9L4J4_THERP</name>
<dbReference type="InterPro" id="IPR050789">
    <property type="entry name" value="Diverse_Enzym_Activities"/>
</dbReference>